<sequence>MIHYTSTDLGTNVSEEEVINQIKQATKPIRFTHWEGMGTPIHNQEISVEEAIEIIKNEHTTLITENEKMINVQTFEAYFRP</sequence>
<accession>A0A1G7PXP6</accession>
<gene>
    <name evidence="1" type="ORF">SAMN05421791_101394</name>
</gene>
<evidence type="ECO:0000313" key="2">
    <source>
        <dbReference type="Proteomes" id="UP000199708"/>
    </source>
</evidence>
<reference evidence="1 2" key="1">
    <citation type="submission" date="2016-10" db="EMBL/GenBank/DDBJ databases">
        <authorList>
            <person name="de Groot N.N."/>
        </authorList>
    </citation>
    <scope>NUCLEOTIDE SEQUENCE [LARGE SCALE GENOMIC DNA]</scope>
    <source>
        <strain evidence="1 2">ATCC BAA-466</strain>
    </source>
</reference>
<dbReference type="Proteomes" id="UP000199708">
    <property type="component" value="Unassembled WGS sequence"/>
</dbReference>
<proteinExistence type="predicted"/>
<dbReference type="RefSeq" id="WP_090289084.1">
    <property type="nucleotide sequence ID" value="NZ_FNCK01000001.1"/>
</dbReference>
<protein>
    <submittedName>
        <fullName evidence="1">Uncharacterized protein</fullName>
    </submittedName>
</protein>
<evidence type="ECO:0000313" key="1">
    <source>
        <dbReference type="EMBL" id="SDF90429.1"/>
    </source>
</evidence>
<dbReference type="AlphaFoldDB" id="A0A1G7PXP6"/>
<dbReference type="EMBL" id="FNCK01000001">
    <property type="protein sequence ID" value="SDF90429.1"/>
    <property type="molecule type" value="Genomic_DNA"/>
</dbReference>
<keyword evidence="2" id="KW-1185">Reference proteome</keyword>
<name>A0A1G7PXP6_9LACT</name>
<organism evidence="1 2">
    <name type="scientific">Facklamia miroungae</name>
    <dbReference type="NCBI Taxonomy" id="120956"/>
    <lineage>
        <taxon>Bacteria</taxon>
        <taxon>Bacillati</taxon>
        <taxon>Bacillota</taxon>
        <taxon>Bacilli</taxon>
        <taxon>Lactobacillales</taxon>
        <taxon>Aerococcaceae</taxon>
        <taxon>Facklamia</taxon>
    </lineage>
</organism>